<evidence type="ECO:0008006" key="4">
    <source>
        <dbReference type="Google" id="ProtNLM"/>
    </source>
</evidence>
<gene>
    <name evidence="2" type="ORF">HAX54_041293</name>
</gene>
<evidence type="ECO:0000313" key="2">
    <source>
        <dbReference type="EMBL" id="MCD7459557.1"/>
    </source>
</evidence>
<reference evidence="2 3" key="1">
    <citation type="journal article" date="2021" name="BMC Genomics">
        <title>Datura genome reveals duplications of psychoactive alkaloid biosynthetic genes and high mutation rate following tissue culture.</title>
        <authorList>
            <person name="Rajewski A."/>
            <person name="Carter-House D."/>
            <person name="Stajich J."/>
            <person name="Litt A."/>
        </authorList>
    </citation>
    <scope>NUCLEOTIDE SEQUENCE [LARGE SCALE GENOMIC DNA]</scope>
    <source>
        <strain evidence="2">AR-01</strain>
    </source>
</reference>
<feature type="compositionally biased region" description="Polar residues" evidence="1">
    <location>
        <begin position="38"/>
        <end position="48"/>
    </location>
</feature>
<dbReference type="Proteomes" id="UP000823775">
    <property type="component" value="Unassembled WGS sequence"/>
</dbReference>
<evidence type="ECO:0000313" key="3">
    <source>
        <dbReference type="Proteomes" id="UP000823775"/>
    </source>
</evidence>
<protein>
    <recommendedName>
        <fullName evidence="4">No apical meristem-associated C-terminal domain-containing protein</fullName>
    </recommendedName>
</protein>
<name>A0ABS8SLD3_DATST</name>
<feature type="region of interest" description="Disordered" evidence="1">
    <location>
        <begin position="32"/>
        <end position="89"/>
    </location>
</feature>
<comment type="caution">
    <text evidence="2">The sequence shown here is derived from an EMBL/GenBank/DDBJ whole genome shotgun (WGS) entry which is preliminary data.</text>
</comment>
<keyword evidence="3" id="KW-1185">Reference proteome</keyword>
<dbReference type="EMBL" id="JACEIK010000595">
    <property type="protein sequence ID" value="MCD7459557.1"/>
    <property type="molecule type" value="Genomic_DNA"/>
</dbReference>
<feature type="compositionally biased region" description="Low complexity" evidence="1">
    <location>
        <begin position="49"/>
        <end position="61"/>
    </location>
</feature>
<evidence type="ECO:0000256" key="1">
    <source>
        <dbReference type="SAM" id="MobiDB-lite"/>
    </source>
</evidence>
<proteinExistence type="predicted"/>
<feature type="compositionally biased region" description="Basic and acidic residues" evidence="1">
    <location>
        <begin position="67"/>
        <end position="78"/>
    </location>
</feature>
<organism evidence="2 3">
    <name type="scientific">Datura stramonium</name>
    <name type="common">Jimsonweed</name>
    <name type="synonym">Common thornapple</name>
    <dbReference type="NCBI Taxonomy" id="4076"/>
    <lineage>
        <taxon>Eukaryota</taxon>
        <taxon>Viridiplantae</taxon>
        <taxon>Streptophyta</taxon>
        <taxon>Embryophyta</taxon>
        <taxon>Tracheophyta</taxon>
        <taxon>Spermatophyta</taxon>
        <taxon>Magnoliopsida</taxon>
        <taxon>eudicotyledons</taxon>
        <taxon>Gunneridae</taxon>
        <taxon>Pentapetalae</taxon>
        <taxon>asterids</taxon>
        <taxon>lamiids</taxon>
        <taxon>Solanales</taxon>
        <taxon>Solanaceae</taxon>
        <taxon>Solanoideae</taxon>
        <taxon>Datureae</taxon>
        <taxon>Datura</taxon>
    </lineage>
</organism>
<accession>A0ABS8SLD3</accession>
<sequence length="135" mass="15053">MDKAFPDMKIDHWVKLKWRILGLNLSRYSGDLEDASNGEDQINNDGQKTSTSSPELLLPSTHGQSPKIEKKAHRDGGVSKKGKKAARHEEFEEIERLTMLVAQKDVEIDVLKASQSSAVPSALLDLKEENLSVEK</sequence>